<feature type="compositionally biased region" description="Basic residues" evidence="7">
    <location>
        <begin position="1214"/>
        <end position="1226"/>
    </location>
</feature>
<proteinExistence type="inferred from homology"/>
<evidence type="ECO:0000259" key="11">
    <source>
        <dbReference type="Pfam" id="PF23925"/>
    </source>
</evidence>
<evidence type="ECO:0000259" key="8">
    <source>
        <dbReference type="Pfam" id="PF04762"/>
    </source>
</evidence>
<dbReference type="InterPro" id="IPR056167">
    <property type="entry name" value="A-sol_ELP1"/>
</dbReference>
<organism evidence="13 14">
    <name type="scientific">Protea cynaroides</name>
    <dbReference type="NCBI Taxonomy" id="273540"/>
    <lineage>
        <taxon>Eukaryota</taxon>
        <taxon>Viridiplantae</taxon>
        <taxon>Streptophyta</taxon>
        <taxon>Embryophyta</taxon>
        <taxon>Tracheophyta</taxon>
        <taxon>Spermatophyta</taxon>
        <taxon>Magnoliopsida</taxon>
        <taxon>Proteales</taxon>
        <taxon>Proteaceae</taxon>
        <taxon>Protea</taxon>
    </lineage>
</organism>
<dbReference type="Pfam" id="PF23925">
    <property type="entry name" value="A-sol_ELP1"/>
    <property type="match status" value="1"/>
</dbReference>
<dbReference type="Pfam" id="PF23797">
    <property type="entry name" value="Beta-prop_ELP1_2nd"/>
    <property type="match status" value="1"/>
</dbReference>
<comment type="pathway">
    <text evidence="1">tRNA modification; 5-methoxycarbonylmethyl-2-thiouridine-tRNA biosynthesis.</text>
</comment>
<dbReference type="Pfam" id="PF04762">
    <property type="entry name" value="Beta-prop_ELP1_1st"/>
    <property type="match status" value="2"/>
</dbReference>
<comment type="subcellular location">
    <subcellularLocation>
        <location evidence="6">Cytoplasm</location>
    </subcellularLocation>
    <subcellularLocation>
        <location evidence="6">Nucleus</location>
    </subcellularLocation>
</comment>
<evidence type="ECO:0000256" key="3">
    <source>
        <dbReference type="ARBA" id="ARBA00022490"/>
    </source>
</evidence>
<dbReference type="OrthoDB" id="40048at2759"/>
<evidence type="ECO:0000256" key="1">
    <source>
        <dbReference type="ARBA" id="ARBA00005043"/>
    </source>
</evidence>
<dbReference type="InterPro" id="IPR015943">
    <property type="entry name" value="WD40/YVTN_repeat-like_dom_sf"/>
</dbReference>
<evidence type="ECO:0000313" key="13">
    <source>
        <dbReference type="EMBL" id="KAJ4970844.1"/>
    </source>
</evidence>
<dbReference type="PIRSF" id="PIRSF017233">
    <property type="entry name" value="IKAP"/>
    <property type="match status" value="1"/>
</dbReference>
<dbReference type="InterPro" id="IPR056166">
    <property type="entry name" value="TPR_ELP1"/>
</dbReference>
<dbReference type="GO" id="GO:0005829">
    <property type="term" value="C:cytosol"/>
    <property type="evidence" value="ECO:0007669"/>
    <property type="project" value="TreeGrafter"/>
</dbReference>
<evidence type="ECO:0000256" key="4">
    <source>
        <dbReference type="ARBA" id="ARBA00022694"/>
    </source>
</evidence>
<evidence type="ECO:0000256" key="2">
    <source>
        <dbReference type="ARBA" id="ARBA00006086"/>
    </source>
</evidence>
<evidence type="ECO:0000256" key="7">
    <source>
        <dbReference type="SAM" id="MobiDB-lite"/>
    </source>
</evidence>
<feature type="compositionally biased region" description="Low complexity" evidence="7">
    <location>
        <begin position="1196"/>
        <end position="1213"/>
    </location>
</feature>
<gene>
    <name evidence="13" type="ORF">NE237_003943</name>
</gene>
<dbReference type="GO" id="GO:0002926">
    <property type="term" value="P:tRNA wobble base 5-methoxycarbonylmethyl-2-thiouridinylation"/>
    <property type="evidence" value="ECO:0007669"/>
    <property type="project" value="TreeGrafter"/>
</dbReference>
<reference evidence="13" key="1">
    <citation type="journal article" date="2023" name="Plant J.">
        <title>The genome of the king protea, Protea cynaroides.</title>
        <authorList>
            <person name="Chang J."/>
            <person name="Duong T.A."/>
            <person name="Schoeman C."/>
            <person name="Ma X."/>
            <person name="Roodt D."/>
            <person name="Barker N."/>
            <person name="Li Z."/>
            <person name="Van de Peer Y."/>
            <person name="Mizrachi E."/>
        </authorList>
    </citation>
    <scope>NUCLEOTIDE SEQUENCE</scope>
    <source>
        <tissue evidence="13">Young leaves</tissue>
    </source>
</reference>
<comment type="caution">
    <text evidence="13">The sequence shown here is derived from an EMBL/GenBank/DDBJ whole genome shotgun (WGS) entry which is preliminary data.</text>
</comment>
<dbReference type="SUPFAM" id="SSF69322">
    <property type="entry name" value="Tricorn protease domain 2"/>
    <property type="match status" value="1"/>
</dbReference>
<dbReference type="InterPro" id="IPR056169">
    <property type="entry name" value="HB_ELP1"/>
</dbReference>
<dbReference type="GO" id="GO:0033588">
    <property type="term" value="C:elongator holoenzyme complex"/>
    <property type="evidence" value="ECO:0007669"/>
    <property type="project" value="InterPro"/>
</dbReference>
<keyword evidence="4" id="KW-0819">tRNA processing</keyword>
<dbReference type="GO" id="GO:0005634">
    <property type="term" value="C:nucleus"/>
    <property type="evidence" value="ECO:0007669"/>
    <property type="project" value="UniProtKB-SubCell"/>
</dbReference>
<keyword evidence="3 6" id="KW-0963">Cytoplasm</keyword>
<keyword evidence="14" id="KW-1185">Reference proteome</keyword>
<dbReference type="Pfam" id="PF23936">
    <property type="entry name" value="HB_ELP1"/>
    <property type="match status" value="1"/>
</dbReference>
<dbReference type="PANTHER" id="PTHR12747">
    <property type="entry name" value="ELONGATOR COMPLEX PROTEIN 1"/>
    <property type="match status" value="1"/>
</dbReference>
<dbReference type="PANTHER" id="PTHR12747:SF0">
    <property type="entry name" value="ELONGATOR COMPLEX PROTEIN 1"/>
    <property type="match status" value="1"/>
</dbReference>
<evidence type="ECO:0000313" key="14">
    <source>
        <dbReference type="Proteomes" id="UP001141806"/>
    </source>
</evidence>
<dbReference type="Gene3D" id="2.130.10.10">
    <property type="entry name" value="YVTN repeat-like/Quinoprotein amine dehydrogenase"/>
    <property type="match status" value="1"/>
</dbReference>
<feature type="domain" description="ELP1 first N-terminal beta-propeller" evidence="8">
    <location>
        <begin position="174"/>
        <end position="329"/>
    </location>
</feature>
<evidence type="ECO:0000259" key="10">
    <source>
        <dbReference type="Pfam" id="PF23878"/>
    </source>
</evidence>
<feature type="region of interest" description="Disordered" evidence="7">
    <location>
        <begin position="1173"/>
        <end position="1233"/>
    </location>
</feature>
<dbReference type="Proteomes" id="UP001141806">
    <property type="component" value="Unassembled WGS sequence"/>
</dbReference>
<sequence>MKNLQLYSESSFKVELQLEEEVLLFSAFDIERNRLLFVSSANVVYIRQLPLSQKERLWNQTLLPMENEHVDLEPGDGITALEYLMEKEALLVGTSNGYLILHTGDGSATEVVGQVEGGVQCIAPSPDGALIAIITGFGHLLVMTHDWELLHETMIDNHLADIDVSHATDPAIHPSEISISWRGDGKYLATLSESRDSSSSQKKLRIWERDSGALHAVSESKAFMGAALDWMPSGAKVAAAFDRKADNKGPLIVFFERNGLQRSSFSINELMDATVEVLKWNYSSDLLGAVVGCEKHDAIKIWSFSNNHWYLKQEIRYPKRDRVKFMWDSMKPLHLISWTLGGKITMYNFVWMTAVMENSIALVIDNSNVLITPLALSLMPPPMYLFNLKFPSAVRDMAFFSKSSKNQLAAYLSDGSLYVVELPASDTWEELEGKEFFVETSSEVAFLSLKHLIWLDSHILLGVSYYETSDNITCLVTSSSEDELSHRQGKCLSGYSLQEIELVCSEDCVLGLVTASGWSAKVSCQLSLEGPAIGIVPNPAKRGSAFVQLDGGRIVEYTSKLGITGVPAESYFQKLDYGIGFSSSCPQMIVASVYDNGILKPLPFGLDDNGRLHVSGRILCNNCSSFSFYSNSADQIITHLILTTKQDLLFIVDMDDILHGKLEAKYENFMKVGKRNVEENRDCINIWERGAKLVGVLHGDEAAVILQTTRGNLECIYPRKLVLASIVNALVQRRFRDALLMVRRHRIDFNIIVDHCGWQNFLQCANEFVRQVKNLSYITEFVCSVKNENVTEMLYTNIMSLPYLKATKDIQAGNVDEIDGKSKISSVLQAIREALEDQVPESSAKELCILTTLARSEPPAIEEALKRIKMVRDKEILGVDDPRRKSYPSAEEAMKHLLWLTNSEAVYEAALGLYDLNLAAIVALNSQKDPKEFLPFLQGLECMPPLIMKYTIDLRLQRYESALKNIVSAGDAYYEDSINLMKNNPQLFPLGIQLFPDPFKRSQIFEAWGDHLHGDKCFEDAATAYLCCSSLEKALKAYRACGHWKGVLTVAGFLKLGKEEVLRLANELCEELQALGKPAEAAKIAFEYCEDVASGIQFLISAREWEEALRIGFMHKREDLISQVKCAALECAGILISEYEEGLEKVGKYLARYLAVRQRRLLLAAKLQSEDRSIDDADDETASDTSSNFSGMSAYTTGTRRSSNASTSSSATSKARKTRHQKKGGKIRAGSPGEEMALVEHLKGMPLTTGAQHELKSLLVSLVMLGMEDIARKLQLQSPAFFLTGSQRERNRWKLFGLRVVLLH</sequence>
<evidence type="ECO:0000256" key="6">
    <source>
        <dbReference type="PIRNR" id="PIRNR017233"/>
    </source>
</evidence>
<feature type="domain" description="ELP1 three-helical bundle" evidence="12">
    <location>
        <begin position="1122"/>
        <end position="1276"/>
    </location>
</feature>
<feature type="domain" description="ELP1 TPR" evidence="10">
    <location>
        <begin position="949"/>
        <end position="1110"/>
    </location>
</feature>
<feature type="domain" description="ELP1 alpha-solenoid" evidence="11">
    <location>
        <begin position="719"/>
        <end position="940"/>
    </location>
</feature>
<evidence type="ECO:0000256" key="5">
    <source>
        <dbReference type="ARBA" id="ARBA00029535"/>
    </source>
</evidence>
<feature type="domain" description="ELP1 N-terminal second beta-propeller" evidence="9">
    <location>
        <begin position="363"/>
        <end position="694"/>
    </location>
</feature>
<dbReference type="Pfam" id="PF23878">
    <property type="entry name" value="TPR_ELP1"/>
    <property type="match status" value="1"/>
</dbReference>
<dbReference type="GO" id="GO:0000049">
    <property type="term" value="F:tRNA binding"/>
    <property type="evidence" value="ECO:0007669"/>
    <property type="project" value="TreeGrafter"/>
</dbReference>
<comment type="function">
    <text evidence="6">Component of the elongator complex which is required for multiple tRNA modifications, including mcm5U (5-methoxycarbonylmethyl uridine), mcm5s2U (5-methoxycarbonylmethyl-2-thiouridine), and ncm5U (5-carbamoylmethyl uridine). The elongator complex catalyzes formation of carboxymethyluridine in the wobble base at position 34 in tRNAs.</text>
</comment>
<dbReference type="InterPro" id="IPR056164">
    <property type="entry name" value="Beta-prop_ELP1_1st"/>
</dbReference>
<protein>
    <recommendedName>
        <fullName evidence="5 6">Elongator complex protein 1</fullName>
    </recommendedName>
</protein>
<feature type="domain" description="ELP1 first N-terminal beta-propeller" evidence="8">
    <location>
        <begin position="1"/>
        <end position="161"/>
    </location>
</feature>
<comment type="similarity">
    <text evidence="2 6">Belongs to the ELP1/IKA1 family.</text>
</comment>
<dbReference type="InterPro" id="IPR056165">
    <property type="entry name" value="Beta-prop_ELP1_2nd"/>
</dbReference>
<dbReference type="InterPro" id="IPR006849">
    <property type="entry name" value="Elp1"/>
</dbReference>
<name>A0A9Q0QT71_9MAGN</name>
<keyword evidence="6" id="KW-0539">Nucleus</keyword>
<evidence type="ECO:0000259" key="9">
    <source>
        <dbReference type="Pfam" id="PF23797"/>
    </source>
</evidence>
<evidence type="ECO:0000259" key="12">
    <source>
        <dbReference type="Pfam" id="PF23936"/>
    </source>
</evidence>
<dbReference type="EMBL" id="JAMYWD010000005">
    <property type="protein sequence ID" value="KAJ4970844.1"/>
    <property type="molecule type" value="Genomic_DNA"/>
</dbReference>
<accession>A0A9Q0QT71</accession>